<name>A0A0C1YN58_9BURK</name>
<comment type="catalytic activity">
    <reaction evidence="1">
        <text>2 a 1,2-diacyl-sn-glycero-3-phospho-(1'-sn-glycerol) = a cardiolipin + glycerol</text>
        <dbReference type="Rhea" id="RHEA:31451"/>
        <dbReference type="ChEBI" id="CHEBI:17754"/>
        <dbReference type="ChEBI" id="CHEBI:62237"/>
        <dbReference type="ChEBI" id="CHEBI:64716"/>
    </reaction>
</comment>
<comment type="similarity">
    <text evidence="1">Belongs to the phospholipase D family. Cardiolipin synthase subfamily. ClsB sub-subfamily.</text>
</comment>
<dbReference type="PANTHER" id="PTHR21248:SF22">
    <property type="entry name" value="PHOSPHOLIPASE D"/>
    <property type="match status" value="1"/>
</dbReference>
<feature type="active site" evidence="1">
    <location>
        <position position="109"/>
    </location>
</feature>
<feature type="active site" evidence="1">
    <location>
        <position position="297"/>
    </location>
</feature>
<dbReference type="EMBL" id="JWJG01000028">
    <property type="protein sequence ID" value="KIF81967.1"/>
    <property type="molecule type" value="Genomic_DNA"/>
</dbReference>
<evidence type="ECO:0000313" key="4">
    <source>
        <dbReference type="Proteomes" id="UP000031572"/>
    </source>
</evidence>
<evidence type="ECO:0000259" key="2">
    <source>
        <dbReference type="PROSITE" id="PS50035"/>
    </source>
</evidence>
<dbReference type="PROSITE" id="PS50035">
    <property type="entry name" value="PLD"/>
    <property type="match status" value="2"/>
</dbReference>
<dbReference type="OrthoDB" id="9762009at2"/>
<dbReference type="Pfam" id="PF13091">
    <property type="entry name" value="PLDc_2"/>
    <property type="match status" value="2"/>
</dbReference>
<dbReference type="Proteomes" id="UP000031572">
    <property type="component" value="Unassembled WGS sequence"/>
</dbReference>
<keyword evidence="1" id="KW-0808">Transferase</keyword>
<gene>
    <name evidence="1" type="primary">clsB</name>
    <name evidence="3" type="ORF">TSA66_16020</name>
</gene>
<comment type="caution">
    <text evidence="3">The sequence shown here is derived from an EMBL/GenBank/DDBJ whole genome shotgun (WGS) entry which is preliminary data.</text>
</comment>
<comment type="subcellular location">
    <subcellularLocation>
        <location evidence="1">Cell membrane</location>
        <topology evidence="1">Peripheral membrane protein</topology>
    </subcellularLocation>
</comment>
<dbReference type="Gene3D" id="3.30.870.10">
    <property type="entry name" value="Endonuclease Chain A"/>
    <property type="match status" value="2"/>
</dbReference>
<feature type="domain" description="PLD phosphodiesterase" evidence="2">
    <location>
        <begin position="104"/>
        <end position="131"/>
    </location>
</feature>
<dbReference type="SMART" id="SM00155">
    <property type="entry name" value="PLDc"/>
    <property type="match status" value="2"/>
</dbReference>
<dbReference type="RefSeq" id="WP_040040717.1">
    <property type="nucleotide sequence ID" value="NZ_JWJG01000028.1"/>
</dbReference>
<dbReference type="CDD" id="cd09159">
    <property type="entry name" value="PLDc_ybhO_like_2"/>
    <property type="match status" value="1"/>
</dbReference>
<dbReference type="GO" id="GO:0005886">
    <property type="term" value="C:plasma membrane"/>
    <property type="evidence" value="ECO:0007669"/>
    <property type="project" value="UniProtKB-SubCell"/>
</dbReference>
<dbReference type="CDD" id="cd09110">
    <property type="entry name" value="PLDc_CLS_1"/>
    <property type="match status" value="1"/>
</dbReference>
<comment type="function">
    <text evidence="1">Catalyzes the phosphatidyl group transfer from one phosphatidylglycerol molecule to another to form cardiolipin (CL) (diphosphatidylglycerol) and glycerol.</text>
</comment>
<keyword evidence="1" id="KW-0472">Membrane</keyword>
<dbReference type="InterPro" id="IPR025202">
    <property type="entry name" value="PLD-like_dom"/>
</dbReference>
<dbReference type="InterPro" id="IPR030872">
    <property type="entry name" value="Cardiolipin_synth_ClsB"/>
</dbReference>
<keyword evidence="1" id="KW-1208">Phospholipid metabolism</keyword>
<evidence type="ECO:0000256" key="1">
    <source>
        <dbReference type="HAMAP-Rule" id="MF_01917"/>
    </source>
</evidence>
<reference evidence="3 4" key="1">
    <citation type="submission" date="2014-12" db="EMBL/GenBank/DDBJ databases">
        <title>Denitrispirillum autotrophicum gen. nov., sp. nov., Denitrifying, Facultatively Autotrophic Bacteria Isolated from Rice Paddy Soil.</title>
        <authorList>
            <person name="Ishii S."/>
            <person name="Ashida N."/>
            <person name="Ohno H."/>
            <person name="Otsuka S."/>
            <person name="Yokota A."/>
            <person name="Senoo K."/>
        </authorList>
    </citation>
    <scope>NUCLEOTIDE SEQUENCE [LARGE SCALE GENOMIC DNA]</scope>
    <source>
        <strain evidence="3 4">TSA66</strain>
    </source>
</reference>
<dbReference type="SUPFAM" id="SSF56024">
    <property type="entry name" value="Phospholipase D/nuclease"/>
    <property type="match status" value="2"/>
</dbReference>
<dbReference type="STRING" id="709839.TSA66_16020"/>
<feature type="active site" evidence="1">
    <location>
        <position position="302"/>
    </location>
</feature>
<dbReference type="HAMAP" id="MF_01917">
    <property type="entry name" value="Cardiolipin_synth_ClsB"/>
    <property type="match status" value="1"/>
</dbReference>
<feature type="active site" evidence="1">
    <location>
        <position position="111"/>
    </location>
</feature>
<feature type="domain" description="PLD phosphodiesterase" evidence="2">
    <location>
        <begin position="290"/>
        <end position="317"/>
    </location>
</feature>
<protein>
    <recommendedName>
        <fullName evidence="1">Cardiolipin synthase B</fullName>
        <shortName evidence="1">CL synthase</shortName>
        <ecNumber evidence="1">2.7.8.-</ecNumber>
    </recommendedName>
</protein>
<proteinExistence type="inferred from homology"/>
<dbReference type="GO" id="GO:0008808">
    <property type="term" value="F:cardiolipin synthase activity"/>
    <property type="evidence" value="ECO:0007669"/>
    <property type="project" value="InterPro"/>
</dbReference>
<sequence length="388" mass="44104">MHSVLFTGDNNITLLHSGAEFFPALIAAVDAAKTEIYLETYIFAADETGDEVKAALMRAAARGVTVNVITDWLGTGHRQCVLLNQEFRLGHVNHRIFNSWFRRGITRLHRKICVVDRELAFLGGLNINYDLRCDFDYDVILPAPRWDFAVQIAGPLVAHIHLEVEMQWMLLGGLNLRYRWEKFRDKWLIAMQRHENPMVAALVVRDNLRNRHTIQKSYLKALGGARKSAFLVTPYFAPGRKLRRALAQAALRGVEVTLLLGVGQFRIQDAVAHSLYPKLLKSGVKVVEYRKTQLHGKVAVVDDDWATVGSSNWDGLSLLVNQEANVVIRDAGFVHNLRSHIEHGVADGIEVRLKDYANIPWYKRMWYGAAYLFYRSVLRIIAAGKYED</sequence>
<feature type="active site" evidence="1">
    <location>
        <position position="295"/>
    </location>
</feature>
<dbReference type="EC" id="2.7.8.-" evidence="1"/>
<dbReference type="PANTHER" id="PTHR21248">
    <property type="entry name" value="CARDIOLIPIN SYNTHASE"/>
    <property type="match status" value="1"/>
</dbReference>
<keyword evidence="1" id="KW-1003">Cell membrane</keyword>
<accession>A0A0C1YN58</accession>
<dbReference type="AlphaFoldDB" id="A0A0C1YN58"/>
<dbReference type="InterPro" id="IPR001736">
    <property type="entry name" value="PLipase_D/transphosphatidylase"/>
</dbReference>
<keyword evidence="1" id="KW-0594">Phospholipid biosynthesis</keyword>
<keyword evidence="1" id="KW-0444">Lipid biosynthesis</keyword>
<keyword evidence="1" id="KW-0443">Lipid metabolism</keyword>
<keyword evidence="4" id="KW-1185">Reference proteome</keyword>
<evidence type="ECO:0000313" key="3">
    <source>
        <dbReference type="EMBL" id="KIF81967.1"/>
    </source>
</evidence>
<dbReference type="GO" id="GO:0032049">
    <property type="term" value="P:cardiolipin biosynthetic process"/>
    <property type="evidence" value="ECO:0007669"/>
    <property type="project" value="InterPro"/>
</dbReference>
<feature type="active site" evidence="1">
    <location>
        <position position="116"/>
    </location>
</feature>
<organism evidence="3 4">
    <name type="scientific">Noviherbaspirillum autotrophicum</name>
    <dbReference type="NCBI Taxonomy" id="709839"/>
    <lineage>
        <taxon>Bacteria</taxon>
        <taxon>Pseudomonadati</taxon>
        <taxon>Pseudomonadota</taxon>
        <taxon>Betaproteobacteria</taxon>
        <taxon>Burkholderiales</taxon>
        <taxon>Oxalobacteraceae</taxon>
        <taxon>Noviherbaspirillum</taxon>
    </lineage>
</organism>